<sequence length="369" mass="38549">MRVVVIGAGIVGAAVAAGLTRRGARVTVLEERFPGAGTTGASFGRVNANHADSDSYFTLTHAAVHAHHALGSDAFRPTGHLEWATGESVLAELNRRVERLRGRDYAVERITAERAIELEPGLAPRPEGTEYVLFSEEAHVFPARLLGRLLAEARAGGAEVETGVGVREVRSGAVGASVVLADGSVRTTDVVVSCAGHWTGLLLDVPMLDPWVPGADTNGFLATTTSLPTPLSRVLSTDRLNVRPDGGGRLLLRAPDLDAFADPALPAAHRIGAELLARLPEVLTGTEGAHIERVRVAQHAAPARGRTMAGFVDDAENVYAVVTRDGVTLAPLLADLVAGEVYGTESALLGPFRPGGDVLAFPMGITGEG</sequence>
<gene>
    <name evidence="3" type="ORF">FB559_2845</name>
</gene>
<comment type="caution">
    <text evidence="3">The sequence shown here is derived from an EMBL/GenBank/DDBJ whole genome shotgun (WGS) entry which is preliminary data.</text>
</comment>
<dbReference type="Proteomes" id="UP000316096">
    <property type="component" value="Unassembled WGS sequence"/>
</dbReference>
<accession>A0A543CJJ8</accession>
<dbReference type="SUPFAM" id="SSF51905">
    <property type="entry name" value="FAD/NAD(P)-binding domain"/>
    <property type="match status" value="1"/>
</dbReference>
<organism evidence="3 4">
    <name type="scientific">Actinoallomurus bryophytorum</name>
    <dbReference type="NCBI Taxonomy" id="1490222"/>
    <lineage>
        <taxon>Bacteria</taxon>
        <taxon>Bacillati</taxon>
        <taxon>Actinomycetota</taxon>
        <taxon>Actinomycetes</taxon>
        <taxon>Streptosporangiales</taxon>
        <taxon>Thermomonosporaceae</taxon>
        <taxon>Actinoallomurus</taxon>
    </lineage>
</organism>
<dbReference type="Pfam" id="PF01266">
    <property type="entry name" value="DAO"/>
    <property type="match status" value="1"/>
</dbReference>
<dbReference type="AlphaFoldDB" id="A0A543CJJ8"/>
<feature type="domain" description="FAD dependent oxidoreductase" evidence="2">
    <location>
        <begin position="2"/>
        <end position="338"/>
    </location>
</feature>
<dbReference type="InterPro" id="IPR036188">
    <property type="entry name" value="FAD/NAD-bd_sf"/>
</dbReference>
<dbReference type="EMBL" id="VFOZ01000001">
    <property type="protein sequence ID" value="TQL97266.1"/>
    <property type="molecule type" value="Genomic_DNA"/>
</dbReference>
<dbReference type="RefSeq" id="WP_185792196.1">
    <property type="nucleotide sequence ID" value="NZ_VFOZ01000001.1"/>
</dbReference>
<evidence type="ECO:0000259" key="2">
    <source>
        <dbReference type="Pfam" id="PF01266"/>
    </source>
</evidence>
<dbReference type="GO" id="GO:0005737">
    <property type="term" value="C:cytoplasm"/>
    <property type="evidence" value="ECO:0007669"/>
    <property type="project" value="TreeGrafter"/>
</dbReference>
<dbReference type="InterPro" id="IPR006076">
    <property type="entry name" value="FAD-dep_OxRdtase"/>
</dbReference>
<dbReference type="GO" id="GO:0016491">
    <property type="term" value="F:oxidoreductase activity"/>
    <property type="evidence" value="ECO:0007669"/>
    <property type="project" value="UniProtKB-KW"/>
</dbReference>
<dbReference type="Gene3D" id="3.30.9.10">
    <property type="entry name" value="D-Amino Acid Oxidase, subunit A, domain 2"/>
    <property type="match status" value="1"/>
</dbReference>
<protein>
    <submittedName>
        <fullName evidence="3">Glycine/D-amino acid oxidase-like deaminating enzyme</fullName>
    </submittedName>
</protein>
<proteinExistence type="predicted"/>
<dbReference type="Gene3D" id="3.50.50.60">
    <property type="entry name" value="FAD/NAD(P)-binding domain"/>
    <property type="match status" value="1"/>
</dbReference>
<dbReference type="PANTHER" id="PTHR13847:SF289">
    <property type="entry name" value="GLYCINE OXIDASE"/>
    <property type="match status" value="1"/>
</dbReference>
<evidence type="ECO:0000313" key="3">
    <source>
        <dbReference type="EMBL" id="TQL97266.1"/>
    </source>
</evidence>
<evidence type="ECO:0000256" key="1">
    <source>
        <dbReference type="ARBA" id="ARBA00023002"/>
    </source>
</evidence>
<keyword evidence="4" id="KW-1185">Reference proteome</keyword>
<keyword evidence="1" id="KW-0560">Oxidoreductase</keyword>
<dbReference type="PANTHER" id="PTHR13847">
    <property type="entry name" value="SARCOSINE DEHYDROGENASE-RELATED"/>
    <property type="match status" value="1"/>
</dbReference>
<evidence type="ECO:0000313" key="4">
    <source>
        <dbReference type="Proteomes" id="UP000316096"/>
    </source>
</evidence>
<name>A0A543CJJ8_9ACTN</name>
<reference evidence="3 4" key="1">
    <citation type="submission" date="2019-06" db="EMBL/GenBank/DDBJ databases">
        <title>Sequencing the genomes of 1000 actinobacteria strains.</title>
        <authorList>
            <person name="Klenk H.-P."/>
        </authorList>
    </citation>
    <scope>NUCLEOTIDE SEQUENCE [LARGE SCALE GENOMIC DNA]</scope>
    <source>
        <strain evidence="3 4">DSM 102200</strain>
    </source>
</reference>